<accession>A0A1H5S5U2</accession>
<dbReference type="CDD" id="cd00082">
    <property type="entry name" value="HisKA"/>
    <property type="match status" value="1"/>
</dbReference>
<dbReference type="InterPro" id="IPR005467">
    <property type="entry name" value="His_kinase_dom"/>
</dbReference>
<dbReference type="FunFam" id="1.10.287.130:FF:000001">
    <property type="entry name" value="Two-component sensor histidine kinase"/>
    <property type="match status" value="1"/>
</dbReference>
<dbReference type="EMBL" id="FNUV01000001">
    <property type="protein sequence ID" value="SEF45840.1"/>
    <property type="molecule type" value="Genomic_DNA"/>
</dbReference>
<feature type="domain" description="Histidine kinase" evidence="9">
    <location>
        <begin position="391"/>
        <end position="605"/>
    </location>
</feature>
<keyword evidence="4" id="KW-0808">Transferase</keyword>
<keyword evidence="5 10" id="KW-0418">Kinase</keyword>
<organism evidence="10 11">
    <name type="scientific">Xylanibacter ruminicola</name>
    <name type="common">Prevotella ruminicola</name>
    <dbReference type="NCBI Taxonomy" id="839"/>
    <lineage>
        <taxon>Bacteria</taxon>
        <taxon>Pseudomonadati</taxon>
        <taxon>Bacteroidota</taxon>
        <taxon>Bacteroidia</taxon>
        <taxon>Bacteroidales</taxon>
        <taxon>Prevotellaceae</taxon>
        <taxon>Xylanibacter</taxon>
    </lineage>
</organism>
<evidence type="ECO:0000256" key="7">
    <source>
        <dbReference type="SAM" id="Phobius"/>
    </source>
</evidence>
<feature type="chain" id="PRO_5009283715" description="histidine kinase" evidence="8">
    <location>
        <begin position="25"/>
        <end position="611"/>
    </location>
</feature>
<evidence type="ECO:0000256" key="5">
    <source>
        <dbReference type="ARBA" id="ARBA00022777"/>
    </source>
</evidence>
<evidence type="ECO:0000313" key="11">
    <source>
        <dbReference type="Proteomes" id="UP000236735"/>
    </source>
</evidence>
<dbReference type="Pfam" id="PF02518">
    <property type="entry name" value="HATPase_c"/>
    <property type="match status" value="1"/>
</dbReference>
<dbReference type="InterPro" id="IPR003594">
    <property type="entry name" value="HATPase_dom"/>
</dbReference>
<dbReference type="PRINTS" id="PR00344">
    <property type="entry name" value="BCTRLSENSOR"/>
</dbReference>
<dbReference type="PANTHER" id="PTHR43711:SF1">
    <property type="entry name" value="HISTIDINE KINASE 1"/>
    <property type="match status" value="1"/>
</dbReference>
<dbReference type="InterPro" id="IPR004358">
    <property type="entry name" value="Sig_transdc_His_kin-like_C"/>
</dbReference>
<dbReference type="SMART" id="SM00387">
    <property type="entry name" value="HATPase_c"/>
    <property type="match status" value="1"/>
</dbReference>
<evidence type="ECO:0000256" key="1">
    <source>
        <dbReference type="ARBA" id="ARBA00000085"/>
    </source>
</evidence>
<feature type="signal peptide" evidence="8">
    <location>
        <begin position="1"/>
        <end position="24"/>
    </location>
</feature>
<evidence type="ECO:0000256" key="2">
    <source>
        <dbReference type="ARBA" id="ARBA00012438"/>
    </source>
</evidence>
<dbReference type="AlphaFoldDB" id="A0A1H5S5U2"/>
<keyword evidence="7" id="KW-0472">Membrane</keyword>
<keyword evidence="7" id="KW-0812">Transmembrane</keyword>
<name>A0A1H5S5U2_XYLRU</name>
<keyword evidence="8" id="KW-0732">Signal</keyword>
<dbReference type="SMART" id="SM00388">
    <property type="entry name" value="HisKA"/>
    <property type="match status" value="1"/>
</dbReference>
<feature type="transmembrane region" description="Helical" evidence="7">
    <location>
        <begin position="334"/>
        <end position="355"/>
    </location>
</feature>
<keyword evidence="3" id="KW-0597">Phosphoprotein</keyword>
<dbReference type="Proteomes" id="UP000236735">
    <property type="component" value="Unassembled WGS sequence"/>
</dbReference>
<evidence type="ECO:0000313" key="10">
    <source>
        <dbReference type="EMBL" id="SEF45840.1"/>
    </source>
</evidence>
<dbReference type="PANTHER" id="PTHR43711">
    <property type="entry name" value="TWO-COMPONENT HISTIDINE KINASE"/>
    <property type="match status" value="1"/>
</dbReference>
<dbReference type="Pfam" id="PF00512">
    <property type="entry name" value="HisKA"/>
    <property type="match status" value="1"/>
</dbReference>
<evidence type="ECO:0000259" key="9">
    <source>
        <dbReference type="PROSITE" id="PS50109"/>
    </source>
</evidence>
<sequence>MMINHYLRILYVGAAFLTASETSAQTLQCSDTIVHRQLQEAMWKASGGNSRDELYDACVAFHRHAKEEGDIVAANNAWVCGIMYNLGKMDIKEAYYVTQAMKTDIMTSRYPEAGDFYVANMLGHIYNTCGNIPGAQEELLKSAELIKGTMFEREGLAFIYLALAHAHLNNDLKESLHWIDVTLEEAGKFKGSWNYYRALIDAYAIKAIVRFKQRNYDAFNKCFSMMEDVERTSKISSGDLFAPYARIYKTLIDGDTEKALAEADALSNLKEQYLVKCDIFRYIGDNDKAFLTQRELMHKRDSITGVMIAENMRQHEAEIGLVVKQKKTARVMNFVLLGAVALAFLVIVLLVRILLIRRNFSKRLMVKNEELRAAYKKVTAADEMKTEFIRNVSHEIRTPLNIINGFSQVLTYEDCTFTPEERHEIATTIGENTRQITSLVNKMLALANESTKDLMVDAVETDVADVCRRAIEAMPIIDTEKIKVEFIDTTDGETTIETNGDSLLQILENLLENAAKFTEQGHIYLKLDRDDENFYFTVEDTGCGIPDDKKSTIFEYFVKADEFKQGLGLGLAYCHKIAKKLNGKLLLVKTSDEGTTFTLNLPIKLKKHKTL</sequence>
<dbReference type="SUPFAM" id="SSF55874">
    <property type="entry name" value="ATPase domain of HSP90 chaperone/DNA topoisomerase II/histidine kinase"/>
    <property type="match status" value="1"/>
</dbReference>
<keyword evidence="7" id="KW-1133">Transmembrane helix</keyword>
<dbReference type="InterPro" id="IPR036097">
    <property type="entry name" value="HisK_dim/P_sf"/>
</dbReference>
<dbReference type="InterPro" id="IPR036890">
    <property type="entry name" value="HATPase_C_sf"/>
</dbReference>
<evidence type="ECO:0000256" key="3">
    <source>
        <dbReference type="ARBA" id="ARBA00022553"/>
    </source>
</evidence>
<dbReference type="GO" id="GO:0000155">
    <property type="term" value="F:phosphorelay sensor kinase activity"/>
    <property type="evidence" value="ECO:0007669"/>
    <property type="project" value="InterPro"/>
</dbReference>
<evidence type="ECO:0000256" key="8">
    <source>
        <dbReference type="SAM" id="SignalP"/>
    </source>
</evidence>
<dbReference type="InterPro" id="IPR011990">
    <property type="entry name" value="TPR-like_helical_dom_sf"/>
</dbReference>
<gene>
    <name evidence="10" type="ORF">SAMN05216354_0525</name>
</gene>
<keyword evidence="6" id="KW-0902">Two-component regulatory system</keyword>
<dbReference type="SUPFAM" id="SSF47384">
    <property type="entry name" value="Homodimeric domain of signal transducing histidine kinase"/>
    <property type="match status" value="1"/>
</dbReference>
<dbReference type="Gene3D" id="1.10.287.130">
    <property type="match status" value="1"/>
</dbReference>
<comment type="catalytic activity">
    <reaction evidence="1">
        <text>ATP + protein L-histidine = ADP + protein N-phospho-L-histidine.</text>
        <dbReference type="EC" id="2.7.13.3"/>
    </reaction>
</comment>
<dbReference type="RefSeq" id="WP_103915067.1">
    <property type="nucleotide sequence ID" value="NZ_FNUV01000001.1"/>
</dbReference>
<evidence type="ECO:0000256" key="6">
    <source>
        <dbReference type="ARBA" id="ARBA00023012"/>
    </source>
</evidence>
<dbReference type="Gene3D" id="1.25.40.10">
    <property type="entry name" value="Tetratricopeptide repeat domain"/>
    <property type="match status" value="1"/>
</dbReference>
<dbReference type="PROSITE" id="PS50109">
    <property type="entry name" value="HIS_KIN"/>
    <property type="match status" value="1"/>
</dbReference>
<proteinExistence type="predicted"/>
<dbReference type="Gene3D" id="3.30.565.10">
    <property type="entry name" value="Histidine kinase-like ATPase, C-terminal domain"/>
    <property type="match status" value="1"/>
</dbReference>
<dbReference type="InterPro" id="IPR003661">
    <property type="entry name" value="HisK_dim/P_dom"/>
</dbReference>
<protein>
    <recommendedName>
        <fullName evidence="2">histidine kinase</fullName>
        <ecNumber evidence="2">2.7.13.3</ecNumber>
    </recommendedName>
</protein>
<dbReference type="InterPro" id="IPR050736">
    <property type="entry name" value="Sensor_HK_Regulatory"/>
</dbReference>
<evidence type="ECO:0000256" key="4">
    <source>
        <dbReference type="ARBA" id="ARBA00022679"/>
    </source>
</evidence>
<reference evidence="10 11" key="1">
    <citation type="submission" date="2016-10" db="EMBL/GenBank/DDBJ databases">
        <authorList>
            <person name="de Groot N.N."/>
        </authorList>
    </citation>
    <scope>NUCLEOTIDE SEQUENCE [LARGE SCALE GENOMIC DNA]</scope>
    <source>
        <strain evidence="10 11">AR32</strain>
    </source>
</reference>
<dbReference type="EC" id="2.7.13.3" evidence="2"/>